<reference evidence="2 3" key="1">
    <citation type="submission" date="2016-05" db="EMBL/GenBank/DDBJ databases">
        <title>Genome sequencing reveals origins of a unique bacterial endosymbiosis in the earliest lineages of terrestrial Fungi.</title>
        <authorList>
            <consortium name="DOE Joint Genome Institute"/>
            <person name="Uehling J."/>
            <person name="Gryganskyi A."/>
            <person name="Hameed K."/>
            <person name="Tschaplinski T."/>
            <person name="Misztal P."/>
            <person name="Wu S."/>
            <person name="Desiro A."/>
            <person name="Vande Pol N."/>
            <person name="Du Z.-Y."/>
            <person name="Zienkiewicz A."/>
            <person name="Zienkiewicz K."/>
            <person name="Morin E."/>
            <person name="Tisserant E."/>
            <person name="Splivallo R."/>
            <person name="Hainaut M."/>
            <person name="Henrissat B."/>
            <person name="Ohm R."/>
            <person name="Kuo A."/>
            <person name="Yan J."/>
            <person name="Lipzen A."/>
            <person name="Nolan M."/>
            <person name="Labutti K."/>
            <person name="Barry K."/>
            <person name="Goldstein A."/>
            <person name="Labbe J."/>
            <person name="Schadt C."/>
            <person name="Tuskan G."/>
            <person name="Grigoriev I."/>
            <person name="Martin F."/>
            <person name="Vilgalys R."/>
            <person name="Bonito G."/>
        </authorList>
    </citation>
    <scope>NUCLEOTIDE SEQUENCE [LARGE SCALE GENOMIC DNA]</scope>
    <source>
        <strain evidence="2 3">AG-77</strain>
    </source>
</reference>
<gene>
    <name evidence="2" type="ORF">K457DRAFT_888398</name>
</gene>
<feature type="transmembrane region" description="Helical" evidence="1">
    <location>
        <begin position="20"/>
        <end position="39"/>
    </location>
</feature>
<organism evidence="2 3">
    <name type="scientific">Linnemannia elongata AG-77</name>
    <dbReference type="NCBI Taxonomy" id="1314771"/>
    <lineage>
        <taxon>Eukaryota</taxon>
        <taxon>Fungi</taxon>
        <taxon>Fungi incertae sedis</taxon>
        <taxon>Mucoromycota</taxon>
        <taxon>Mortierellomycotina</taxon>
        <taxon>Mortierellomycetes</taxon>
        <taxon>Mortierellales</taxon>
        <taxon>Mortierellaceae</taxon>
        <taxon>Linnemannia</taxon>
    </lineage>
</organism>
<dbReference type="EMBL" id="KV442023">
    <property type="protein sequence ID" value="OAQ32927.1"/>
    <property type="molecule type" value="Genomic_DNA"/>
</dbReference>
<evidence type="ECO:0000256" key="1">
    <source>
        <dbReference type="SAM" id="Phobius"/>
    </source>
</evidence>
<feature type="transmembrane region" description="Helical" evidence="1">
    <location>
        <begin position="60"/>
        <end position="81"/>
    </location>
</feature>
<proteinExistence type="predicted"/>
<dbReference type="Proteomes" id="UP000078512">
    <property type="component" value="Unassembled WGS sequence"/>
</dbReference>
<protein>
    <submittedName>
        <fullName evidence="2">Uncharacterized protein</fullName>
    </submittedName>
</protein>
<keyword evidence="1" id="KW-0472">Membrane</keyword>
<evidence type="ECO:0000313" key="2">
    <source>
        <dbReference type="EMBL" id="OAQ32927.1"/>
    </source>
</evidence>
<dbReference type="AlphaFoldDB" id="A0A197K5J3"/>
<sequence length="246" mass="27325">METIWQQKNMNDKSLATYKYLHIVPQKFSILALLFLLLPHSHTHSLITHNKKNHYQAMKFFVAISVALAATAVSAASLVAYGENPSSLLAPGSKLNAKIDKLQLGGLSTPSAFSSTLNTEKAPINYGNLNMGTGHMPSQVVHYGSEYQPDHASIAPHLISTTAKEASFQVAKAGKAKNLVNAEFEAGLVKHKGPTTLIDEDHDEGHESKFAPWWYGRYRGWGWGGWGPWGWGPWGRPWGWRRPIYY</sequence>
<dbReference type="OrthoDB" id="2439424at2759"/>
<name>A0A197K5J3_9FUNG</name>
<keyword evidence="1" id="KW-0812">Transmembrane</keyword>
<keyword evidence="3" id="KW-1185">Reference proteome</keyword>
<evidence type="ECO:0000313" key="3">
    <source>
        <dbReference type="Proteomes" id="UP000078512"/>
    </source>
</evidence>
<keyword evidence="1" id="KW-1133">Transmembrane helix</keyword>
<accession>A0A197K5J3</accession>